<organism evidence="2 3">
    <name type="scientific">Thiorhodococcus minor</name>
    <dbReference type="NCBI Taxonomy" id="57489"/>
    <lineage>
        <taxon>Bacteria</taxon>
        <taxon>Pseudomonadati</taxon>
        <taxon>Pseudomonadota</taxon>
        <taxon>Gammaproteobacteria</taxon>
        <taxon>Chromatiales</taxon>
        <taxon>Chromatiaceae</taxon>
        <taxon>Thiorhodococcus</taxon>
    </lineage>
</organism>
<dbReference type="RefSeq" id="WP_164456635.1">
    <property type="nucleotide sequence ID" value="NZ_JAAIJQ010000217.1"/>
</dbReference>
<feature type="chain" id="PRO_5027094146" evidence="1">
    <location>
        <begin position="24"/>
        <end position="385"/>
    </location>
</feature>
<evidence type="ECO:0000256" key="1">
    <source>
        <dbReference type="SAM" id="SignalP"/>
    </source>
</evidence>
<dbReference type="EMBL" id="JAAIJQ010000217">
    <property type="protein sequence ID" value="NEV65318.1"/>
    <property type="molecule type" value="Genomic_DNA"/>
</dbReference>
<dbReference type="Proteomes" id="UP000483379">
    <property type="component" value="Unassembled WGS sequence"/>
</dbReference>
<dbReference type="AlphaFoldDB" id="A0A6M0K6B7"/>
<sequence length="385" mass="41826">MATNISATRKTCLILGSSFFLYASTTFSDPSSENGCEAALTWVASDYIACLSDAHARDLTDGSDDPGAYRLDAEACDYDYIARYFEAVTQATDACPGAEASWDGIINHMKLLQDNSRNTVDEVALLNTKAAASSMDGKIVFVNNCDIELKLMSPDLGTVNGNRIKPGKSDALPISQLHTNQPNVIMVAPVTTTVECERISCENWIDVQPNSVQREPSMWQGTENTLYAAYCQPTNAAAKQCSQDAETTPCCGPSMVYDNTFGTHFEITPNTPTGNDFINLSTNSRPPDLCNGSNPDNCVEPSANIFYNVPIQITISGSSCDCGPILGERNRFECLDVDCKDAYTYPTDPKQCACTSHTSSNVRAYTVTYCPSQADQLPEIPMPWT</sequence>
<proteinExistence type="predicted"/>
<reference evidence="2 3" key="1">
    <citation type="submission" date="2020-02" db="EMBL/GenBank/DDBJ databases">
        <title>Genome sequences of Thiorhodococcus mannitoliphagus and Thiorhodococcus minor, purple sulfur photosynthetic bacteria in the gammaproteobacterial family, Chromatiaceae.</title>
        <authorList>
            <person name="Aviles F.A."/>
            <person name="Meyer T.E."/>
            <person name="Kyndt J.A."/>
        </authorList>
    </citation>
    <scope>NUCLEOTIDE SEQUENCE [LARGE SCALE GENOMIC DNA]</scope>
    <source>
        <strain evidence="2 3">DSM 11518</strain>
    </source>
</reference>
<comment type="caution">
    <text evidence="2">The sequence shown here is derived from an EMBL/GenBank/DDBJ whole genome shotgun (WGS) entry which is preliminary data.</text>
</comment>
<protein>
    <submittedName>
        <fullName evidence="2">Uncharacterized protein</fullName>
    </submittedName>
</protein>
<evidence type="ECO:0000313" key="3">
    <source>
        <dbReference type="Proteomes" id="UP000483379"/>
    </source>
</evidence>
<name>A0A6M0K6B7_9GAMM</name>
<accession>A0A6M0K6B7</accession>
<keyword evidence="1" id="KW-0732">Signal</keyword>
<gene>
    <name evidence="2" type="ORF">G3446_26415</name>
</gene>
<evidence type="ECO:0000313" key="2">
    <source>
        <dbReference type="EMBL" id="NEV65318.1"/>
    </source>
</evidence>
<keyword evidence="3" id="KW-1185">Reference proteome</keyword>
<feature type="signal peptide" evidence="1">
    <location>
        <begin position="1"/>
        <end position="23"/>
    </location>
</feature>